<feature type="region of interest" description="Disordered" evidence="1">
    <location>
        <begin position="476"/>
        <end position="511"/>
    </location>
</feature>
<proteinExistence type="predicted"/>
<gene>
    <name evidence="2" type="ORF">PCOR1329_LOCUS75504</name>
</gene>
<reference evidence="2" key="1">
    <citation type="submission" date="2023-10" db="EMBL/GenBank/DDBJ databases">
        <authorList>
            <person name="Chen Y."/>
            <person name="Shah S."/>
            <person name="Dougan E. K."/>
            <person name="Thang M."/>
            <person name="Chan C."/>
        </authorList>
    </citation>
    <scope>NUCLEOTIDE SEQUENCE [LARGE SCALE GENOMIC DNA]</scope>
</reference>
<evidence type="ECO:0000256" key="1">
    <source>
        <dbReference type="SAM" id="MobiDB-lite"/>
    </source>
</evidence>
<name>A0ABN9XCX4_9DINO</name>
<dbReference type="InterPro" id="IPR036691">
    <property type="entry name" value="Endo/exonu/phosph_ase_sf"/>
</dbReference>
<comment type="caution">
    <text evidence="2">The sequence shown here is derived from an EMBL/GenBank/DDBJ whole genome shotgun (WGS) entry which is preliminary data.</text>
</comment>
<keyword evidence="3" id="KW-1185">Reference proteome</keyword>
<dbReference type="Gene3D" id="3.60.10.10">
    <property type="entry name" value="Endonuclease/exonuclease/phosphatase"/>
    <property type="match status" value="1"/>
</dbReference>
<organism evidence="2 3">
    <name type="scientific">Prorocentrum cordatum</name>
    <dbReference type="NCBI Taxonomy" id="2364126"/>
    <lineage>
        <taxon>Eukaryota</taxon>
        <taxon>Sar</taxon>
        <taxon>Alveolata</taxon>
        <taxon>Dinophyceae</taxon>
        <taxon>Prorocentrales</taxon>
        <taxon>Prorocentraceae</taxon>
        <taxon>Prorocentrum</taxon>
    </lineage>
</organism>
<sequence>MAGGVPRAKGAVRQDWTCKSCVSKRGRTVVNWGTALNCQGCRLPKATCFGANVSLPAAAKSKSKSGAAPGRRQRQGPSLGWAAAVGAEAADLKKQLKASGPASAGGPLGGAQAMEVGVGEGAGAGDAAVLAEIHMCESGLHTIKDQTADWATPTRGELRARLEKGKARLFASKPLHARTHDIANNAKQCAERLEKERCAMAQSGKGSPSLRPRQQCLEAAAAQPSCRTGSLGRSRWSSSSSGCGSMAWNVKAARSQPCAPAALRWPAEASSLARILLILSTWFGAMARGIIFAANVTAGAGSLALCVEGICERAEALVLLVQGHRARDHDTLAALQQAGTSGGVAVPARSRIIVTSPLFLESPVLLAARLVAARVNWGMAGGFVAISPNFHDSAGWKADNQHVAAVLMKYLAKLSAAGINWVVGGDFNVEPEKFPARQLHGVRGLWAAAEDATCRSRAGAWSALDYFLSQPSLPRGLAGRGSTSTARRTGDARAGPSDAGTGGEGPAADRPCTAVSCSRGAEGWRGPLAKVRAAVSREHLPEAWGDVVATVEQELLDRYDVVGHDRTECVSRRAGHLVGVGACVAKAVRQLRGASPLCSLFEAQFDKLAGPLLEAAAYLDKIIRMLVFAQAGFAGQSSRLVQCANGQYAAALAAQQKEWVKWADGSLSHGAGRAHRCSKVRDLQEVVTAWHSQQQDASPRLVCDLEMQPRAKVRRRHGLPQARRPADIEEWDAPPELTVDKMKKAALSFPTGTEMGLAKRGMRALSFLSEDGIYVCARLLMRMEKLGAWPEGRLWHAMRRLPKPSGGRRLIAITHYLVRWRSRARADISKGWLAQHPSVDIWGLGAGRSSSDAALDLNLETEVAVALEGQVAAVPLDAWNFFETVILEDLIKEARLLKMPLPLAWLVVELHRQPWRLQAFGSVSYEVVSYQGVLAGPLVDDVALQWARTAGSNAGVLWAAVTRFREEAKKLGIIAQPAKSGYVPSSTGLAAECRNHAGSRGLQLLHWARDLGHDLGGGRIQRRQTKLRLKALARRRGRLAALKRAAGRQVTLLRRAGLLPSAGHGAGVAGPSGATIYLATQRGARFDPVYEATAALVVRYSSRASITQRLVEKPTRGPAGGPIASTTLTLWRIGWHMRSSLALVTDEEQHINLLATSPSDLKAYLVEGVSRWQGRQILGHFGGAQPTGPIWMRAP</sequence>
<evidence type="ECO:0000313" key="3">
    <source>
        <dbReference type="Proteomes" id="UP001189429"/>
    </source>
</evidence>
<evidence type="ECO:0000313" key="2">
    <source>
        <dbReference type="EMBL" id="CAK0897269.1"/>
    </source>
</evidence>
<dbReference type="Proteomes" id="UP001189429">
    <property type="component" value="Unassembled WGS sequence"/>
</dbReference>
<feature type="compositionally biased region" description="Low complexity" evidence="1">
    <location>
        <begin position="59"/>
        <end position="70"/>
    </location>
</feature>
<dbReference type="SUPFAM" id="SSF56219">
    <property type="entry name" value="DNase I-like"/>
    <property type="match status" value="1"/>
</dbReference>
<protein>
    <submittedName>
        <fullName evidence="2">Uncharacterized protein</fullName>
    </submittedName>
</protein>
<dbReference type="EMBL" id="CAUYUJ010020304">
    <property type="protein sequence ID" value="CAK0897269.1"/>
    <property type="molecule type" value="Genomic_DNA"/>
</dbReference>
<accession>A0ABN9XCX4</accession>
<feature type="non-terminal residue" evidence="2">
    <location>
        <position position="1195"/>
    </location>
</feature>
<feature type="region of interest" description="Disordered" evidence="1">
    <location>
        <begin position="59"/>
        <end position="79"/>
    </location>
</feature>